<evidence type="ECO:0000313" key="2">
    <source>
        <dbReference type="Proteomes" id="UP000298347"/>
    </source>
</evidence>
<evidence type="ECO:0000313" key="1">
    <source>
        <dbReference type="EMBL" id="TGA99454.1"/>
    </source>
</evidence>
<keyword evidence="2" id="KW-1185">Reference proteome</keyword>
<accession>A0A4Z0GQA9</accession>
<protein>
    <submittedName>
        <fullName evidence="1">Uncharacterized protein</fullName>
    </submittedName>
</protein>
<organism evidence="1 2">
    <name type="scientific">Sporolactobacillus shoreae</name>
    <dbReference type="NCBI Taxonomy" id="1465501"/>
    <lineage>
        <taxon>Bacteria</taxon>
        <taxon>Bacillati</taxon>
        <taxon>Bacillota</taxon>
        <taxon>Bacilli</taxon>
        <taxon>Bacillales</taxon>
        <taxon>Sporolactobacillaceae</taxon>
        <taxon>Sporolactobacillus</taxon>
    </lineage>
</organism>
<gene>
    <name evidence="1" type="ORF">E4665_03780</name>
</gene>
<dbReference type="RefSeq" id="WP_135347477.1">
    <property type="nucleotide sequence ID" value="NZ_SRJD01000003.1"/>
</dbReference>
<sequence length="80" mass="9148">MSMGRKTKTIILNRRNIEIVLFQKGDKVKRNNQYGGQENDYGIVESTEQGGLYVIVNWLGQAKHRCGKRWLASSFDMAAE</sequence>
<dbReference type="AlphaFoldDB" id="A0A4Z0GQA9"/>
<name>A0A4Z0GQA9_9BACL</name>
<comment type="caution">
    <text evidence="1">The sequence shown here is derived from an EMBL/GenBank/DDBJ whole genome shotgun (WGS) entry which is preliminary data.</text>
</comment>
<dbReference type="EMBL" id="SRJD01000003">
    <property type="protein sequence ID" value="TGA99454.1"/>
    <property type="molecule type" value="Genomic_DNA"/>
</dbReference>
<dbReference type="Proteomes" id="UP000298347">
    <property type="component" value="Unassembled WGS sequence"/>
</dbReference>
<proteinExistence type="predicted"/>
<reference evidence="1 2" key="1">
    <citation type="journal article" date="2015" name="Int. J. Syst. Evol. Microbiol.">
        <title>Sporolactobacillus shoreae sp. nov. and Sporolactobacillus spathodeae sp. nov., two spore-forming lactic acid bacteria isolated from tree barks in Thailand.</title>
        <authorList>
            <person name="Thamacharoensuk T."/>
            <person name="Kitahara M."/>
            <person name="Ohkuma M."/>
            <person name="Thongchul N."/>
            <person name="Tanasupawat S."/>
        </authorList>
    </citation>
    <scope>NUCLEOTIDE SEQUENCE [LARGE SCALE GENOMIC DNA]</scope>
    <source>
        <strain evidence="1 2">BK92</strain>
    </source>
</reference>